<dbReference type="GO" id="GO:0005634">
    <property type="term" value="C:nucleus"/>
    <property type="evidence" value="ECO:0007669"/>
    <property type="project" value="TreeGrafter"/>
</dbReference>
<reference evidence="10" key="1">
    <citation type="submission" date="2022-01" db="EMBL/GenBank/DDBJ databases">
        <authorList>
            <person name="King R."/>
        </authorList>
    </citation>
    <scope>NUCLEOTIDE SEQUENCE</scope>
</reference>
<comment type="catalytic activity">
    <reaction evidence="6">
        <text>Thiol-dependent hydrolysis of ester, thioester, amide, peptide and isopeptide bonds formed by the C-terminal Gly of ubiquitin (a 76-residue protein attached to proteins as an intracellular targeting signal).</text>
        <dbReference type="EC" id="3.4.19.12"/>
    </reaction>
</comment>
<dbReference type="SUPFAM" id="SSF54001">
    <property type="entry name" value="Cysteine proteinases"/>
    <property type="match status" value="1"/>
</dbReference>
<evidence type="ECO:0000313" key="11">
    <source>
        <dbReference type="Proteomes" id="UP001152798"/>
    </source>
</evidence>
<dbReference type="Pfam" id="PF00443">
    <property type="entry name" value="UCH"/>
    <property type="match status" value="1"/>
</dbReference>
<dbReference type="GO" id="GO:0004843">
    <property type="term" value="F:cysteine-type deubiquitinase activity"/>
    <property type="evidence" value="ECO:0007669"/>
    <property type="project" value="UniProtKB-UniRule"/>
</dbReference>
<feature type="compositionally biased region" description="Basic and acidic residues" evidence="7">
    <location>
        <begin position="480"/>
        <end position="492"/>
    </location>
</feature>
<dbReference type="InterPro" id="IPR028889">
    <property type="entry name" value="USP"/>
</dbReference>
<keyword evidence="6" id="KW-0788">Thiol protease</keyword>
<accession>A0A9P0HBW6</accession>
<protein>
    <recommendedName>
        <fullName evidence="6">Ubiquitin carboxyl-terminal hydrolase</fullName>
        <ecNumber evidence="6">3.4.19.12</ecNumber>
    </recommendedName>
</protein>
<evidence type="ECO:0000256" key="2">
    <source>
        <dbReference type="ARBA" id="ARBA00022723"/>
    </source>
</evidence>
<dbReference type="Gene3D" id="3.90.70.10">
    <property type="entry name" value="Cysteine proteinases"/>
    <property type="match status" value="2"/>
</dbReference>
<dbReference type="InterPro" id="IPR013083">
    <property type="entry name" value="Znf_RING/FYVE/PHD"/>
</dbReference>
<dbReference type="GO" id="GO:0016579">
    <property type="term" value="P:protein deubiquitination"/>
    <property type="evidence" value="ECO:0007669"/>
    <property type="project" value="InterPro"/>
</dbReference>
<evidence type="ECO:0000256" key="4">
    <source>
        <dbReference type="ARBA" id="ARBA00022833"/>
    </source>
</evidence>
<evidence type="ECO:0000313" key="10">
    <source>
        <dbReference type="EMBL" id="CAH1399097.1"/>
    </source>
</evidence>
<evidence type="ECO:0000256" key="7">
    <source>
        <dbReference type="SAM" id="MobiDB-lite"/>
    </source>
</evidence>
<dbReference type="CDD" id="cd02667">
    <property type="entry name" value="Peptidase_C19K"/>
    <property type="match status" value="1"/>
</dbReference>
<dbReference type="InterPro" id="IPR038765">
    <property type="entry name" value="Papain-like_cys_pep_sf"/>
</dbReference>
<keyword evidence="2" id="KW-0479">Metal-binding</keyword>
<dbReference type="PROSITE" id="PS50235">
    <property type="entry name" value="USP_3"/>
    <property type="match status" value="1"/>
</dbReference>
<dbReference type="GO" id="GO:0006508">
    <property type="term" value="P:proteolysis"/>
    <property type="evidence" value="ECO:0007669"/>
    <property type="project" value="UniProtKB-KW"/>
</dbReference>
<feature type="domain" description="UBP-type" evidence="9">
    <location>
        <begin position="36"/>
        <end position="147"/>
    </location>
</feature>
<dbReference type="GO" id="GO:0008270">
    <property type="term" value="F:zinc ion binding"/>
    <property type="evidence" value="ECO:0007669"/>
    <property type="project" value="UniProtKB-KW"/>
</dbReference>
<evidence type="ECO:0000259" key="8">
    <source>
        <dbReference type="PROSITE" id="PS50235"/>
    </source>
</evidence>
<dbReference type="OrthoDB" id="2020758at2759"/>
<evidence type="ECO:0000256" key="3">
    <source>
        <dbReference type="ARBA" id="ARBA00022771"/>
    </source>
</evidence>
<evidence type="ECO:0000256" key="5">
    <source>
        <dbReference type="PROSITE-ProRule" id="PRU00502"/>
    </source>
</evidence>
<dbReference type="PROSITE" id="PS00973">
    <property type="entry name" value="USP_2"/>
    <property type="match status" value="1"/>
</dbReference>
<dbReference type="PANTHER" id="PTHR24006:SF781">
    <property type="entry name" value="LD34905P"/>
    <property type="match status" value="1"/>
</dbReference>
<dbReference type="PROSITE" id="PS00972">
    <property type="entry name" value="USP_1"/>
    <property type="match status" value="1"/>
</dbReference>
<feature type="compositionally biased region" description="Polar residues" evidence="7">
    <location>
        <begin position="493"/>
        <end position="505"/>
    </location>
</feature>
<evidence type="ECO:0000256" key="6">
    <source>
        <dbReference type="RuleBase" id="RU366025"/>
    </source>
</evidence>
<keyword evidence="3 5" id="KW-0863">Zinc-finger</keyword>
<comment type="similarity">
    <text evidence="1 6">Belongs to the peptidase C19 family.</text>
</comment>
<gene>
    <name evidence="10" type="ORF">NEZAVI_LOCUS8621</name>
</gene>
<keyword evidence="6" id="KW-0645">Protease</keyword>
<dbReference type="InterPro" id="IPR001394">
    <property type="entry name" value="Peptidase_C19_UCH"/>
</dbReference>
<feature type="region of interest" description="Disordered" evidence="7">
    <location>
        <begin position="579"/>
        <end position="608"/>
    </location>
</feature>
<keyword evidence="6" id="KW-0378">Hydrolase</keyword>
<feature type="compositionally biased region" description="Basic residues" evidence="7">
    <location>
        <begin position="424"/>
        <end position="443"/>
    </location>
</feature>
<dbReference type="AlphaFoldDB" id="A0A9P0HBW6"/>
<proteinExistence type="inferred from homology"/>
<keyword evidence="4" id="KW-0862">Zinc</keyword>
<organism evidence="10 11">
    <name type="scientific">Nezara viridula</name>
    <name type="common">Southern green stink bug</name>
    <name type="synonym">Cimex viridulus</name>
    <dbReference type="NCBI Taxonomy" id="85310"/>
    <lineage>
        <taxon>Eukaryota</taxon>
        <taxon>Metazoa</taxon>
        <taxon>Ecdysozoa</taxon>
        <taxon>Arthropoda</taxon>
        <taxon>Hexapoda</taxon>
        <taxon>Insecta</taxon>
        <taxon>Pterygota</taxon>
        <taxon>Neoptera</taxon>
        <taxon>Paraneoptera</taxon>
        <taxon>Hemiptera</taxon>
        <taxon>Heteroptera</taxon>
        <taxon>Panheteroptera</taxon>
        <taxon>Pentatomomorpha</taxon>
        <taxon>Pentatomoidea</taxon>
        <taxon>Pentatomidae</taxon>
        <taxon>Pentatominae</taxon>
        <taxon>Nezara</taxon>
    </lineage>
</organism>
<feature type="domain" description="USP" evidence="8">
    <location>
        <begin position="199"/>
        <end position="791"/>
    </location>
</feature>
<name>A0A9P0HBW6_NEZVI</name>
<dbReference type="EMBL" id="OV725080">
    <property type="protein sequence ID" value="CAH1399097.1"/>
    <property type="molecule type" value="Genomic_DNA"/>
</dbReference>
<keyword evidence="11" id="KW-1185">Reference proteome</keyword>
<dbReference type="InterPro" id="IPR001607">
    <property type="entry name" value="Znf_UBP"/>
</dbReference>
<keyword evidence="6" id="KW-0833">Ubl conjugation pathway</keyword>
<dbReference type="Proteomes" id="UP001152798">
    <property type="component" value="Chromosome 4"/>
</dbReference>
<dbReference type="Pfam" id="PF02148">
    <property type="entry name" value="zf-UBP"/>
    <property type="match status" value="1"/>
</dbReference>
<dbReference type="InterPro" id="IPR018200">
    <property type="entry name" value="USP_CS"/>
</dbReference>
<dbReference type="PROSITE" id="PS50271">
    <property type="entry name" value="ZF_UBP"/>
    <property type="match status" value="1"/>
</dbReference>
<feature type="compositionally biased region" description="Basic and acidic residues" evidence="7">
    <location>
        <begin position="585"/>
        <end position="601"/>
    </location>
</feature>
<dbReference type="EC" id="3.4.19.12" evidence="6"/>
<feature type="region of interest" description="Disordered" evidence="7">
    <location>
        <begin position="394"/>
        <end position="511"/>
    </location>
</feature>
<dbReference type="PANTHER" id="PTHR24006">
    <property type="entry name" value="UBIQUITIN CARBOXYL-TERMINAL HYDROLASE"/>
    <property type="match status" value="1"/>
</dbReference>
<evidence type="ECO:0000256" key="1">
    <source>
        <dbReference type="ARBA" id="ARBA00009085"/>
    </source>
</evidence>
<dbReference type="InterPro" id="IPR050164">
    <property type="entry name" value="Peptidase_C19"/>
</dbReference>
<dbReference type="GO" id="GO:0005829">
    <property type="term" value="C:cytosol"/>
    <property type="evidence" value="ECO:0007669"/>
    <property type="project" value="TreeGrafter"/>
</dbReference>
<dbReference type="Gene3D" id="3.30.40.10">
    <property type="entry name" value="Zinc/RING finger domain, C3HC4 (zinc finger)"/>
    <property type="match status" value="1"/>
</dbReference>
<feature type="region of interest" description="Disordered" evidence="7">
    <location>
        <begin position="1"/>
        <end position="29"/>
    </location>
</feature>
<evidence type="ECO:0000259" key="9">
    <source>
        <dbReference type="PROSITE" id="PS50271"/>
    </source>
</evidence>
<dbReference type="SUPFAM" id="SSF57850">
    <property type="entry name" value="RING/U-box"/>
    <property type="match status" value="1"/>
</dbReference>
<sequence length="791" mass="88307">MGKRRTRQQSSNGVVNEDSSESDGGQNSDKSLTAVKVCQHAGKSIEQNQVKKNIHLEDIENNNFCLICSKQGQSIKGEDVWVCLRCGAKACSLDHSQRHNEIPHSDSHALSLKLSDKTVWCHLCKSEIPASSNKKLKGCVNNVENMYEKYLQGPTPPQKNGATKMEAINEEEKENKVLEAIPLLPPKIRTPPPYGSPVRGLANLGNTCYFNSVIQCLAQTPNLTKTLKEMEISDKEVNIHLKSGRTLSGTLEKWDALCESLCETLCEVKAGGSTYVPQKLLSLLRKRVPQFRGSDQHDSHELLRHLLDSVRGQDLKRYRRLMLNELGLNGLENTEKVDAEKTKELKQLDREVTDTIMLIPDQVFRGFLVSRLECQECHHSSECVESFLDFSLPVTSEKPQPPSLRRKGCGGSEDKSGSSVMSKHQLKKERKMERKKNRGKHHNQPQTKKIQGPTMGQGESILPISEKGESDVDGDVESEGSDRKFGTGEGELKNTNNIPNDSGSAPDSPKLMRRTKMDLGIDYTKFPLCNGLPDISKLGLSDPSQPELKTIVRDAATIVKEDPMWESRLREDNDLSLEAAEEENKEVKPAESSDDLGRISEEADEPSEEEDVLVGSLFDEVNCTDSSGECSIQTCLAQFTGIELMTGSNKVGCEQCTARANKGNKEGKTVYTMSTKQFLIAEAPPVLILHLKRFQVQMSSFRKLNRHVSFPLELDLSPFCKDDLRKKNPKKLVYSLFGIVEHSGTFNGGHYVAYVKVDSGQWFCISDSHVTEVKETRVFQAQAYLLFYKSV</sequence>